<keyword evidence="7 9" id="KW-0233">DNA recombination</keyword>
<dbReference type="NCBIfam" id="NF001399">
    <property type="entry name" value="PRK00283.1"/>
    <property type="match status" value="1"/>
</dbReference>
<dbReference type="InterPro" id="IPR002104">
    <property type="entry name" value="Integrase_catalytic"/>
</dbReference>
<dbReference type="SUPFAM" id="SSF56349">
    <property type="entry name" value="DNA breaking-rejoining enzymes"/>
    <property type="match status" value="1"/>
</dbReference>
<sequence>MRFDAERDRFLGYVRVNDGLSLNTVKSYGEDATELLHILELRGVEDLSTVTLADLRLWVSHESQGHARSTLARKIVVVRRFFAFLQDQGIIPTNPAAELITPKQSHELPRILTATQATQMMESAEHPVHELLSDTSSKERKGDAGGSRQAALEFRDAALVELLYATGVRISELVGLDIADIDFSRRTLRVLGKGNKQRVVPFGAPAGIALERWLEHGRPQLLVRASSDAVFLGARGGRLGVRQASDVVHREARKAGVPDISPHSLRHSAATHMLDGGADLREVQELLGHASLNTTQRYTHVSIEQLRHRYDQAFPRA</sequence>
<feature type="active site" evidence="9">
    <location>
        <position position="169"/>
    </location>
</feature>
<dbReference type="GO" id="GO:0006313">
    <property type="term" value="P:DNA transposition"/>
    <property type="evidence" value="ECO:0007669"/>
    <property type="project" value="UniProtKB-UniRule"/>
</dbReference>
<dbReference type="InterPro" id="IPR011010">
    <property type="entry name" value="DNA_brk_join_enz"/>
</dbReference>
<keyword evidence="5 9" id="KW-0229">DNA integration</keyword>
<dbReference type="GO" id="GO:0003677">
    <property type="term" value="F:DNA binding"/>
    <property type="evidence" value="ECO:0007669"/>
    <property type="project" value="UniProtKB-UniRule"/>
</dbReference>
<dbReference type="AlphaFoldDB" id="A0A087CDW0"/>
<dbReference type="Pfam" id="PF00589">
    <property type="entry name" value="Phage_integrase"/>
    <property type="match status" value="1"/>
</dbReference>
<gene>
    <name evidence="9" type="primary">xerC</name>
    <name evidence="13" type="ORF">BPSY_1869</name>
</gene>
<feature type="active site" evidence="9">
    <location>
        <position position="266"/>
    </location>
</feature>
<evidence type="ECO:0000256" key="4">
    <source>
        <dbReference type="ARBA" id="ARBA00022829"/>
    </source>
</evidence>
<reference evidence="13 14" key="1">
    <citation type="submission" date="2014-03" db="EMBL/GenBank/DDBJ databases">
        <title>Genomics of Bifidobacteria.</title>
        <authorList>
            <person name="Ventura M."/>
            <person name="Milani C."/>
            <person name="Lugli G.A."/>
        </authorList>
    </citation>
    <scope>NUCLEOTIDE SEQUENCE [LARGE SCALE GENOMIC DNA]</scope>
    <source>
        <strain evidence="13 14">LMG 21775</strain>
    </source>
</reference>
<dbReference type="RefSeq" id="WP_033495203.1">
    <property type="nucleotide sequence ID" value="NZ_JBDNLK010000001.1"/>
</dbReference>
<dbReference type="OrthoDB" id="9801717at2"/>
<feature type="active site" description="O-(3'-phospho-DNA)-tyrosine intermediate" evidence="9">
    <location>
        <position position="298"/>
    </location>
</feature>
<evidence type="ECO:0000259" key="12">
    <source>
        <dbReference type="PROSITE" id="PS51900"/>
    </source>
</evidence>
<evidence type="ECO:0000256" key="3">
    <source>
        <dbReference type="ARBA" id="ARBA00022618"/>
    </source>
</evidence>
<evidence type="ECO:0000256" key="9">
    <source>
        <dbReference type="HAMAP-Rule" id="MF_01808"/>
    </source>
</evidence>
<evidence type="ECO:0000256" key="2">
    <source>
        <dbReference type="ARBA" id="ARBA00022490"/>
    </source>
</evidence>
<dbReference type="GO" id="GO:0005737">
    <property type="term" value="C:cytoplasm"/>
    <property type="evidence" value="ECO:0007669"/>
    <property type="project" value="UniProtKB-SubCell"/>
</dbReference>
<dbReference type="InterPro" id="IPR004107">
    <property type="entry name" value="Integrase_SAM-like_N"/>
</dbReference>
<protein>
    <recommendedName>
        <fullName evidence="9">Tyrosine recombinase XerC</fullName>
    </recommendedName>
</protein>
<accession>A0A087CDW0</accession>
<dbReference type="PROSITE" id="PS51900">
    <property type="entry name" value="CB"/>
    <property type="match status" value="1"/>
</dbReference>
<comment type="subcellular location">
    <subcellularLocation>
        <location evidence="1 9">Cytoplasm</location>
    </subcellularLocation>
</comment>
<dbReference type="GO" id="GO:0051301">
    <property type="term" value="P:cell division"/>
    <property type="evidence" value="ECO:0007669"/>
    <property type="project" value="UniProtKB-KW"/>
</dbReference>
<dbReference type="PANTHER" id="PTHR30349:SF77">
    <property type="entry name" value="TYROSINE RECOMBINASE XERC"/>
    <property type="match status" value="1"/>
</dbReference>
<feature type="domain" description="Core-binding (CB)" evidence="12">
    <location>
        <begin position="1"/>
        <end position="86"/>
    </location>
</feature>
<keyword evidence="6 9" id="KW-0238">DNA-binding</keyword>
<dbReference type="GO" id="GO:0009037">
    <property type="term" value="F:tyrosine-based site-specific recombinase activity"/>
    <property type="evidence" value="ECO:0007669"/>
    <property type="project" value="UniProtKB-UniRule"/>
</dbReference>
<dbReference type="InterPro" id="IPR023009">
    <property type="entry name" value="Tyrosine_recombinase_XerC/XerD"/>
</dbReference>
<comment type="subunit">
    <text evidence="9">Forms a cyclic heterotetrameric complex composed of two molecules of XerC and two molecules of XerD.</text>
</comment>
<keyword evidence="14" id="KW-1185">Reference proteome</keyword>
<evidence type="ECO:0000313" key="14">
    <source>
        <dbReference type="Proteomes" id="UP000029050"/>
    </source>
</evidence>
<keyword evidence="8 9" id="KW-0131">Cell cycle</keyword>
<dbReference type="InterPro" id="IPR050090">
    <property type="entry name" value="Tyrosine_recombinase_XerCD"/>
</dbReference>
<comment type="function">
    <text evidence="9">Site-specific tyrosine recombinase, which acts by catalyzing the cutting and rejoining of the recombining DNA molecules. The XerC-XerD complex is essential to convert dimers of the bacterial chromosome into monomers to permit their segregation at cell division. It also contributes to the segregational stability of plasmids.</text>
</comment>
<dbReference type="EMBL" id="JGZI01000010">
    <property type="protein sequence ID" value="KFI81460.1"/>
    <property type="molecule type" value="Genomic_DNA"/>
</dbReference>
<dbReference type="GeneID" id="98301062"/>
<keyword evidence="2 9" id="KW-0963">Cytoplasm</keyword>
<name>A0A087CDW0_9BIFI</name>
<dbReference type="Gene3D" id="1.10.150.130">
    <property type="match status" value="1"/>
</dbReference>
<dbReference type="InterPro" id="IPR013762">
    <property type="entry name" value="Integrase-like_cat_sf"/>
</dbReference>
<dbReference type="InterPro" id="IPR044068">
    <property type="entry name" value="CB"/>
</dbReference>
<evidence type="ECO:0000313" key="13">
    <source>
        <dbReference type="EMBL" id="KFI81460.1"/>
    </source>
</evidence>
<feature type="active site" evidence="9">
    <location>
        <position position="193"/>
    </location>
</feature>
<keyword evidence="3 9" id="KW-0132">Cell division</keyword>
<evidence type="ECO:0000256" key="7">
    <source>
        <dbReference type="ARBA" id="ARBA00023172"/>
    </source>
</evidence>
<evidence type="ECO:0000256" key="5">
    <source>
        <dbReference type="ARBA" id="ARBA00022908"/>
    </source>
</evidence>
<dbReference type="eggNOG" id="COG4974">
    <property type="taxonomic scope" value="Bacteria"/>
</dbReference>
<feature type="compositionally biased region" description="Basic and acidic residues" evidence="10">
    <location>
        <begin position="123"/>
        <end position="143"/>
    </location>
</feature>
<dbReference type="HAMAP" id="MF_01808">
    <property type="entry name" value="Recomb_XerC_XerD"/>
    <property type="match status" value="1"/>
</dbReference>
<dbReference type="PROSITE" id="PS51898">
    <property type="entry name" value="TYR_RECOMBINASE"/>
    <property type="match status" value="1"/>
</dbReference>
<dbReference type="PANTHER" id="PTHR30349">
    <property type="entry name" value="PHAGE INTEGRASE-RELATED"/>
    <property type="match status" value="1"/>
</dbReference>
<dbReference type="InterPro" id="IPR010998">
    <property type="entry name" value="Integrase_recombinase_N"/>
</dbReference>
<dbReference type="Pfam" id="PF02899">
    <property type="entry name" value="Phage_int_SAM_1"/>
    <property type="match status" value="1"/>
</dbReference>
<feature type="domain" description="Tyr recombinase" evidence="11">
    <location>
        <begin position="107"/>
        <end position="311"/>
    </location>
</feature>
<comment type="similarity">
    <text evidence="9">Belongs to the 'phage' integrase family. XerC subfamily.</text>
</comment>
<proteinExistence type="inferred from homology"/>
<evidence type="ECO:0000256" key="10">
    <source>
        <dbReference type="SAM" id="MobiDB-lite"/>
    </source>
</evidence>
<dbReference type="STRING" id="218140.BPSY_1869"/>
<evidence type="ECO:0000256" key="6">
    <source>
        <dbReference type="ARBA" id="ARBA00023125"/>
    </source>
</evidence>
<feature type="active site" evidence="9">
    <location>
        <position position="263"/>
    </location>
</feature>
<comment type="caution">
    <text evidence="13">The sequence shown here is derived from an EMBL/GenBank/DDBJ whole genome shotgun (WGS) entry which is preliminary data.</text>
</comment>
<dbReference type="CDD" id="cd00798">
    <property type="entry name" value="INT_XerDC_C"/>
    <property type="match status" value="1"/>
</dbReference>
<keyword evidence="4 9" id="KW-0159">Chromosome partition</keyword>
<dbReference type="Gene3D" id="1.10.443.10">
    <property type="entry name" value="Intergrase catalytic core"/>
    <property type="match status" value="1"/>
</dbReference>
<feature type="active site" evidence="9">
    <location>
        <position position="289"/>
    </location>
</feature>
<feature type="region of interest" description="Disordered" evidence="10">
    <location>
        <begin position="123"/>
        <end position="144"/>
    </location>
</feature>
<dbReference type="Proteomes" id="UP000029050">
    <property type="component" value="Unassembled WGS sequence"/>
</dbReference>
<evidence type="ECO:0000256" key="1">
    <source>
        <dbReference type="ARBA" id="ARBA00004496"/>
    </source>
</evidence>
<dbReference type="GO" id="GO:0007059">
    <property type="term" value="P:chromosome segregation"/>
    <property type="evidence" value="ECO:0007669"/>
    <property type="project" value="UniProtKB-UniRule"/>
</dbReference>
<organism evidence="13 14">
    <name type="scientific">Bifidobacterium psychraerophilum</name>
    <dbReference type="NCBI Taxonomy" id="218140"/>
    <lineage>
        <taxon>Bacteria</taxon>
        <taxon>Bacillati</taxon>
        <taxon>Actinomycetota</taxon>
        <taxon>Actinomycetes</taxon>
        <taxon>Bifidobacteriales</taxon>
        <taxon>Bifidobacteriaceae</taxon>
        <taxon>Bifidobacterium</taxon>
    </lineage>
</organism>
<evidence type="ECO:0000256" key="8">
    <source>
        <dbReference type="ARBA" id="ARBA00023306"/>
    </source>
</evidence>
<evidence type="ECO:0000259" key="11">
    <source>
        <dbReference type="PROSITE" id="PS51898"/>
    </source>
</evidence>